<protein>
    <recommendedName>
        <fullName evidence="1">DDE-1 domain-containing protein</fullName>
    </recommendedName>
</protein>
<feature type="domain" description="DDE-1" evidence="1">
    <location>
        <begin position="44"/>
        <end position="214"/>
    </location>
</feature>
<sequence length="238" mass="26979">MAMHCQIGNMDETPMNFDMVGNKTVNPKGAKTVLIKTTGHEKSSFTVVLACTADGAKLRPIIIFKRKTMPKIKIPIGVFVHVNEKGWMDEEGVKLWLDNVWSRRPGGLRQERSLLVWDMFRAHLTTSTKIRLARINTDVAVIPEGLTSLVQPLDVCLNKPFKDCIREQWNEWMVSGEKLFTKGGNMHAPQLDVLCNFVIKAWNDITEETVIRSFKKCGISNSLDGMEDDFLWQDEGEA</sequence>
<evidence type="ECO:0000259" key="1">
    <source>
        <dbReference type="Pfam" id="PF03184"/>
    </source>
</evidence>
<dbReference type="InterPro" id="IPR050863">
    <property type="entry name" value="CenT-Element_Derived"/>
</dbReference>
<dbReference type="EMBL" id="JACAGB010000009">
    <property type="protein sequence ID" value="KAF6343017.1"/>
    <property type="molecule type" value="Genomic_DNA"/>
</dbReference>
<keyword evidence="3" id="KW-1185">Reference proteome</keyword>
<organism evidence="2 3">
    <name type="scientific">Pipistrellus kuhlii</name>
    <name type="common">Kuhl's pipistrelle</name>
    <dbReference type="NCBI Taxonomy" id="59472"/>
    <lineage>
        <taxon>Eukaryota</taxon>
        <taxon>Metazoa</taxon>
        <taxon>Chordata</taxon>
        <taxon>Craniata</taxon>
        <taxon>Vertebrata</taxon>
        <taxon>Euteleostomi</taxon>
        <taxon>Mammalia</taxon>
        <taxon>Eutheria</taxon>
        <taxon>Laurasiatheria</taxon>
        <taxon>Chiroptera</taxon>
        <taxon>Yangochiroptera</taxon>
        <taxon>Vespertilionidae</taxon>
        <taxon>Pipistrellus</taxon>
    </lineage>
</organism>
<evidence type="ECO:0000313" key="2">
    <source>
        <dbReference type="EMBL" id="KAF6343017.1"/>
    </source>
</evidence>
<dbReference type="InterPro" id="IPR004875">
    <property type="entry name" value="DDE_SF_endonuclease_dom"/>
</dbReference>
<dbReference type="Proteomes" id="UP000558488">
    <property type="component" value="Unassembled WGS sequence"/>
</dbReference>
<accession>A0A7J7X007</accession>
<name>A0A7J7X007_PIPKU</name>
<dbReference type="GO" id="GO:0003677">
    <property type="term" value="F:DNA binding"/>
    <property type="evidence" value="ECO:0007669"/>
    <property type="project" value="TreeGrafter"/>
</dbReference>
<reference evidence="2 3" key="1">
    <citation type="journal article" date="2020" name="Nature">
        <title>Six reference-quality genomes reveal evolution of bat adaptations.</title>
        <authorList>
            <person name="Jebb D."/>
            <person name="Huang Z."/>
            <person name="Pippel M."/>
            <person name="Hughes G.M."/>
            <person name="Lavrichenko K."/>
            <person name="Devanna P."/>
            <person name="Winkler S."/>
            <person name="Jermiin L.S."/>
            <person name="Skirmuntt E.C."/>
            <person name="Katzourakis A."/>
            <person name="Burkitt-Gray L."/>
            <person name="Ray D.A."/>
            <person name="Sullivan K.A.M."/>
            <person name="Roscito J.G."/>
            <person name="Kirilenko B.M."/>
            <person name="Davalos L.M."/>
            <person name="Corthals A.P."/>
            <person name="Power M.L."/>
            <person name="Jones G."/>
            <person name="Ransome R.D."/>
            <person name="Dechmann D.K.N."/>
            <person name="Locatelli A.G."/>
            <person name="Puechmaille S.J."/>
            <person name="Fedrigo O."/>
            <person name="Jarvis E.D."/>
            <person name="Hiller M."/>
            <person name="Vernes S.C."/>
            <person name="Myers E.W."/>
            <person name="Teeling E.C."/>
        </authorList>
    </citation>
    <scope>NUCLEOTIDE SEQUENCE [LARGE SCALE GENOMIC DNA]</scope>
    <source>
        <strain evidence="2">MPipKuh1</strain>
        <tissue evidence="2">Flight muscle</tissue>
    </source>
</reference>
<dbReference type="PANTHER" id="PTHR19303">
    <property type="entry name" value="TRANSPOSON"/>
    <property type="match status" value="1"/>
</dbReference>
<dbReference type="PANTHER" id="PTHR19303:SF74">
    <property type="entry name" value="POGO TRANSPOSABLE ELEMENT WITH KRAB DOMAIN"/>
    <property type="match status" value="1"/>
</dbReference>
<dbReference type="GO" id="GO:0005634">
    <property type="term" value="C:nucleus"/>
    <property type="evidence" value="ECO:0007669"/>
    <property type="project" value="TreeGrafter"/>
</dbReference>
<proteinExistence type="predicted"/>
<evidence type="ECO:0000313" key="3">
    <source>
        <dbReference type="Proteomes" id="UP000558488"/>
    </source>
</evidence>
<gene>
    <name evidence="2" type="ORF">mPipKuh1_010743</name>
</gene>
<dbReference type="Pfam" id="PF03184">
    <property type="entry name" value="DDE_1"/>
    <property type="match status" value="1"/>
</dbReference>
<dbReference type="AlphaFoldDB" id="A0A7J7X007"/>
<comment type="caution">
    <text evidence="2">The sequence shown here is derived from an EMBL/GenBank/DDBJ whole genome shotgun (WGS) entry which is preliminary data.</text>
</comment>